<organism evidence="8 9">
    <name type="scientific">Streptomyces boluensis</name>
    <dbReference type="NCBI Taxonomy" id="1775135"/>
    <lineage>
        <taxon>Bacteria</taxon>
        <taxon>Bacillati</taxon>
        <taxon>Actinomycetota</taxon>
        <taxon>Actinomycetes</taxon>
        <taxon>Kitasatosporales</taxon>
        <taxon>Streptomycetaceae</taxon>
        <taxon>Streptomyces</taxon>
    </lineage>
</organism>
<keyword evidence="1" id="KW-0597">Phosphoprotein</keyword>
<reference evidence="8" key="1">
    <citation type="submission" date="2020-01" db="EMBL/GenBank/DDBJ databases">
        <title>Whole-genome analyses of novel actinobacteria.</title>
        <authorList>
            <person name="Sahin N."/>
        </authorList>
    </citation>
    <scope>NUCLEOTIDE SEQUENCE</scope>
    <source>
        <strain evidence="8">YC537</strain>
    </source>
</reference>
<feature type="DNA-binding region" description="OmpR/PhoB-type" evidence="5">
    <location>
        <begin position="123"/>
        <end position="222"/>
    </location>
</feature>
<dbReference type="InterPro" id="IPR039420">
    <property type="entry name" value="WalR-like"/>
</dbReference>
<dbReference type="GO" id="GO:0006355">
    <property type="term" value="P:regulation of DNA-templated transcription"/>
    <property type="evidence" value="ECO:0007669"/>
    <property type="project" value="InterPro"/>
</dbReference>
<feature type="region of interest" description="Disordered" evidence="6">
    <location>
        <begin position="60"/>
        <end position="132"/>
    </location>
</feature>
<feature type="compositionally biased region" description="Low complexity" evidence="6">
    <location>
        <begin position="61"/>
        <end position="75"/>
    </location>
</feature>
<dbReference type="CDD" id="cd00383">
    <property type="entry name" value="trans_reg_C"/>
    <property type="match status" value="1"/>
</dbReference>
<evidence type="ECO:0000256" key="2">
    <source>
        <dbReference type="ARBA" id="ARBA00023015"/>
    </source>
</evidence>
<keyword evidence="2" id="KW-0805">Transcription regulation</keyword>
<dbReference type="AlphaFoldDB" id="A0A964UW51"/>
<proteinExistence type="predicted"/>
<comment type="caution">
    <text evidence="8">The sequence shown here is derived from an EMBL/GenBank/DDBJ whole genome shotgun (WGS) entry which is preliminary data.</text>
</comment>
<keyword evidence="3 5" id="KW-0238">DNA-binding</keyword>
<dbReference type="PANTHER" id="PTHR48111">
    <property type="entry name" value="REGULATOR OF RPOS"/>
    <property type="match status" value="1"/>
</dbReference>
<protein>
    <recommendedName>
        <fullName evidence="7">OmpR/PhoB-type domain-containing protein</fullName>
    </recommendedName>
</protein>
<feature type="domain" description="OmpR/PhoB-type" evidence="7">
    <location>
        <begin position="123"/>
        <end position="222"/>
    </location>
</feature>
<evidence type="ECO:0000256" key="3">
    <source>
        <dbReference type="ARBA" id="ARBA00023125"/>
    </source>
</evidence>
<dbReference type="GO" id="GO:0000156">
    <property type="term" value="F:phosphorelay response regulator activity"/>
    <property type="evidence" value="ECO:0007669"/>
    <property type="project" value="TreeGrafter"/>
</dbReference>
<dbReference type="GO" id="GO:0000976">
    <property type="term" value="F:transcription cis-regulatory region binding"/>
    <property type="evidence" value="ECO:0007669"/>
    <property type="project" value="TreeGrafter"/>
</dbReference>
<feature type="compositionally biased region" description="Low complexity" evidence="6">
    <location>
        <begin position="85"/>
        <end position="114"/>
    </location>
</feature>
<keyword evidence="9" id="KW-1185">Reference proteome</keyword>
<dbReference type="EMBL" id="JAAAHS010000515">
    <property type="protein sequence ID" value="NBE56538.1"/>
    <property type="molecule type" value="Genomic_DNA"/>
</dbReference>
<dbReference type="PROSITE" id="PS51755">
    <property type="entry name" value="OMPR_PHOB"/>
    <property type="match status" value="1"/>
</dbReference>
<accession>A0A964UW51</accession>
<evidence type="ECO:0000313" key="9">
    <source>
        <dbReference type="Proteomes" id="UP000598297"/>
    </source>
</evidence>
<dbReference type="Gene3D" id="1.10.10.10">
    <property type="entry name" value="Winged helix-like DNA-binding domain superfamily/Winged helix DNA-binding domain"/>
    <property type="match status" value="1"/>
</dbReference>
<feature type="non-terminal residue" evidence="8">
    <location>
        <position position="1"/>
    </location>
</feature>
<evidence type="ECO:0000259" key="7">
    <source>
        <dbReference type="PROSITE" id="PS51755"/>
    </source>
</evidence>
<feature type="compositionally biased region" description="Basic and acidic residues" evidence="6">
    <location>
        <begin position="120"/>
        <end position="132"/>
    </location>
</feature>
<dbReference type="Pfam" id="PF00486">
    <property type="entry name" value="Trans_reg_C"/>
    <property type="match status" value="1"/>
</dbReference>
<dbReference type="OrthoDB" id="8927943at2"/>
<name>A0A964UW51_9ACTN</name>
<dbReference type="InterPro" id="IPR001867">
    <property type="entry name" value="OmpR/PhoB-type_DNA-bd"/>
</dbReference>
<evidence type="ECO:0000313" key="8">
    <source>
        <dbReference type="EMBL" id="NBE56538.1"/>
    </source>
</evidence>
<sequence>SSPAAPLKRHHLRAIGRDEMVDVAEFLPPGATWLPAPQHTVPTLPGHPPMIGYLVLVPADQLPGRRPGPQAGQQPLPQPTPQPGQHPGQRPGFASAAPAAHPQAPRAAQVAHAPTVPDAVRTEASHSSADELVHIDPVQRTAQVDGHRLDLTYLEFELLAHLVAHPHRVHTRDQLVTTVWGYGHVGDGRTVDVHVARLRRKLGADHRQAIQTVRRVGYKYAPPTTR</sequence>
<evidence type="ECO:0000256" key="4">
    <source>
        <dbReference type="ARBA" id="ARBA00023163"/>
    </source>
</evidence>
<evidence type="ECO:0000256" key="1">
    <source>
        <dbReference type="ARBA" id="ARBA00022553"/>
    </source>
</evidence>
<keyword evidence="4" id="KW-0804">Transcription</keyword>
<dbReference type="GO" id="GO:0032993">
    <property type="term" value="C:protein-DNA complex"/>
    <property type="evidence" value="ECO:0007669"/>
    <property type="project" value="TreeGrafter"/>
</dbReference>
<dbReference type="SUPFAM" id="SSF46894">
    <property type="entry name" value="C-terminal effector domain of the bipartite response regulators"/>
    <property type="match status" value="1"/>
</dbReference>
<dbReference type="SMART" id="SM00862">
    <property type="entry name" value="Trans_reg_C"/>
    <property type="match status" value="1"/>
</dbReference>
<dbReference type="Proteomes" id="UP000598297">
    <property type="component" value="Unassembled WGS sequence"/>
</dbReference>
<evidence type="ECO:0000256" key="5">
    <source>
        <dbReference type="PROSITE-ProRule" id="PRU01091"/>
    </source>
</evidence>
<dbReference type="RefSeq" id="WP_161705308.1">
    <property type="nucleotide sequence ID" value="NZ_JAAAHS010000515.1"/>
</dbReference>
<evidence type="ECO:0000256" key="6">
    <source>
        <dbReference type="SAM" id="MobiDB-lite"/>
    </source>
</evidence>
<dbReference type="InterPro" id="IPR016032">
    <property type="entry name" value="Sig_transdc_resp-reg_C-effctor"/>
</dbReference>
<dbReference type="GO" id="GO:0005829">
    <property type="term" value="C:cytosol"/>
    <property type="evidence" value="ECO:0007669"/>
    <property type="project" value="TreeGrafter"/>
</dbReference>
<dbReference type="InterPro" id="IPR036388">
    <property type="entry name" value="WH-like_DNA-bd_sf"/>
</dbReference>
<gene>
    <name evidence="8" type="ORF">GUY60_34940</name>
</gene>
<dbReference type="PANTHER" id="PTHR48111:SF4">
    <property type="entry name" value="DNA-BINDING DUAL TRANSCRIPTIONAL REGULATOR OMPR"/>
    <property type="match status" value="1"/>
</dbReference>